<feature type="compositionally biased region" description="Low complexity" evidence="1">
    <location>
        <begin position="411"/>
        <end position="421"/>
    </location>
</feature>
<feature type="compositionally biased region" description="Low complexity" evidence="1">
    <location>
        <begin position="916"/>
        <end position="928"/>
    </location>
</feature>
<evidence type="ECO:0000256" key="1">
    <source>
        <dbReference type="SAM" id="MobiDB-lite"/>
    </source>
</evidence>
<feature type="compositionally biased region" description="Acidic residues" evidence="1">
    <location>
        <begin position="719"/>
        <end position="728"/>
    </location>
</feature>
<feature type="compositionally biased region" description="Pro residues" evidence="1">
    <location>
        <begin position="1018"/>
        <end position="1028"/>
    </location>
</feature>
<organism evidence="2 3">
    <name type="scientific">Agrocybe pediades</name>
    <dbReference type="NCBI Taxonomy" id="84607"/>
    <lineage>
        <taxon>Eukaryota</taxon>
        <taxon>Fungi</taxon>
        <taxon>Dikarya</taxon>
        <taxon>Basidiomycota</taxon>
        <taxon>Agaricomycotina</taxon>
        <taxon>Agaricomycetes</taxon>
        <taxon>Agaricomycetidae</taxon>
        <taxon>Agaricales</taxon>
        <taxon>Agaricineae</taxon>
        <taxon>Strophariaceae</taxon>
        <taxon>Agrocybe</taxon>
    </lineage>
</organism>
<feature type="compositionally biased region" description="Basic residues" evidence="1">
    <location>
        <begin position="249"/>
        <end position="259"/>
    </location>
</feature>
<feature type="compositionally biased region" description="Acidic residues" evidence="1">
    <location>
        <begin position="854"/>
        <end position="863"/>
    </location>
</feature>
<feature type="compositionally biased region" description="Low complexity" evidence="1">
    <location>
        <begin position="682"/>
        <end position="697"/>
    </location>
</feature>
<protein>
    <submittedName>
        <fullName evidence="2">Uncharacterized protein</fullName>
    </submittedName>
</protein>
<feature type="compositionally biased region" description="Acidic residues" evidence="1">
    <location>
        <begin position="1038"/>
        <end position="1049"/>
    </location>
</feature>
<feature type="compositionally biased region" description="Polar residues" evidence="1">
    <location>
        <begin position="577"/>
        <end position="586"/>
    </location>
</feature>
<feature type="compositionally biased region" description="Basic residues" evidence="1">
    <location>
        <begin position="200"/>
        <end position="210"/>
    </location>
</feature>
<reference evidence="2 3" key="1">
    <citation type="submission" date="2019-12" db="EMBL/GenBank/DDBJ databases">
        <authorList>
            <person name="Floudas D."/>
            <person name="Bentzer J."/>
            <person name="Ahren D."/>
            <person name="Johansson T."/>
            <person name="Persson P."/>
            <person name="Tunlid A."/>
        </authorList>
    </citation>
    <scope>NUCLEOTIDE SEQUENCE [LARGE SCALE GENOMIC DNA]</scope>
    <source>
        <strain evidence="2 3">CBS 102.39</strain>
    </source>
</reference>
<dbReference type="AlphaFoldDB" id="A0A8H4QMZ9"/>
<keyword evidence="3" id="KW-1185">Reference proteome</keyword>
<feature type="compositionally biased region" description="Acidic residues" evidence="1">
    <location>
        <begin position="496"/>
        <end position="506"/>
    </location>
</feature>
<dbReference type="Proteomes" id="UP000521872">
    <property type="component" value="Unassembled WGS sequence"/>
</dbReference>
<feature type="compositionally biased region" description="Basic residues" evidence="1">
    <location>
        <begin position="706"/>
        <end position="715"/>
    </location>
</feature>
<gene>
    <name evidence="2" type="ORF">D9613_007961</name>
</gene>
<feature type="region of interest" description="Disordered" evidence="1">
    <location>
        <begin position="161"/>
        <end position="294"/>
    </location>
</feature>
<proteinExistence type="predicted"/>
<feature type="region of interest" description="Disordered" evidence="1">
    <location>
        <begin position="1"/>
        <end position="65"/>
    </location>
</feature>
<feature type="compositionally biased region" description="Basic residues" evidence="1">
    <location>
        <begin position="784"/>
        <end position="794"/>
    </location>
</feature>
<sequence>MDEEEAIPSPRIIDDDEVIADSEEEGDRNGAGRGEYDSFMDMDGGAFFPEPAAQNKSAAAPLERTSSVSAFTDTTGMGYPAPPPAQGMPFSAISTFTTTTTTSAKKEKGKKLAADTSIDSVSASGNATDFDQISSMLSTNIADRAKMRQRTQTKKVVEDVIELTSDDDDELKLKPAKPKATAKDKQVEKAAEGQREKPRPRPKPKPKPKVKNPPEQPKDLEPMTMQPPHGVGVEVPTASTSDLPPALKPRPRPRPRKRAKTPEAENTISAPPSKAADFILPSSPPHGPEIPIATFPMIPSSTALSTHLVATDPAGPSVQGSYNAYTNNTIAVHLPRIETLSNPLTEDKQAPPSSPNSLFSEGAESFTTHIRKRKRPSHPNPYAEGGDEEDEMDQLIPSSNTMRKLPPPPTFFAGSSSSSFSGGLGRNDLPGVNAVPPPADQEHDIVDLTMLPPTMPPAAKPTKSAATTVKKKKKTKPVHDDAAFDDTFDSAPLVILDEDDADDDFDPSGAGKKGKAKAKSAKSAKEKKQKEKKEKAPKKDKGKGKEVPKDVSLNEDDFTAAAATGVTPDIDIPAIATESTTKSTNTPPGPPAPRAQVEVVITSKPPSTKKKGKSQSKAKAKDKDQGKEKDKEVFKSREFIEESDDELGMGFPGAPTFGGGIREVPETPTIPRPKPAPGQTEPLAGSAAPAAASFPRSTETDDVPTKRRASGVKRKAIIDSDEDEEENVDLVGKESNAGEEGQDMDEVVIASSKSKKRKTHGQEEDEPAEKAPFLSLSSSSLSKSKSKAKGKGKAKQVILSDDEDEYPGGGDEVHVEEEDVPEVSAKKAKGKGKQKETTSKTRGSKSTSRKVVHDEEEDGEAQNDDAGNNLEEEEEEAQHKKPTPEDTRISAKENINMTPAPAASKPTYATPNPLYTTPAPRPASTTAAGSLNRRSSTPIYANYTIAPRKSGRPMSELIRHVNSLPGSPFPSPHPTSASAGSKLKPLLFRTHTSTAYNPMLKSQRSLLSKIAPLHPNRRTPPPPPPPPPPRKKSKKELEMEEKWEEEMIEDAGGVDAWAAMGDDERKEMRRMKWARELNGWDD</sequence>
<feature type="compositionally biased region" description="Basic and acidic residues" evidence="1">
    <location>
        <begin position="877"/>
        <end position="891"/>
    </location>
</feature>
<feature type="compositionally biased region" description="Basic residues" evidence="1">
    <location>
        <begin position="607"/>
        <end position="618"/>
    </location>
</feature>
<accession>A0A8H4QMZ9</accession>
<feature type="compositionally biased region" description="Basic residues" evidence="1">
    <location>
        <begin position="512"/>
        <end position="522"/>
    </location>
</feature>
<feature type="compositionally biased region" description="Basic and acidic residues" evidence="1">
    <location>
        <begin position="523"/>
        <end position="549"/>
    </location>
</feature>
<name>A0A8H4QMZ9_9AGAR</name>
<feature type="compositionally biased region" description="Polar residues" evidence="1">
    <location>
        <begin position="997"/>
        <end position="1006"/>
    </location>
</feature>
<feature type="compositionally biased region" description="Basic and acidic residues" evidence="1">
    <location>
        <begin position="181"/>
        <end position="199"/>
    </location>
</feature>
<feature type="compositionally biased region" description="Acidic residues" evidence="1">
    <location>
        <begin position="161"/>
        <end position="170"/>
    </location>
</feature>
<comment type="caution">
    <text evidence="2">The sequence shown here is derived from an EMBL/GenBank/DDBJ whole genome shotgun (WGS) entry which is preliminary data.</text>
</comment>
<feature type="compositionally biased region" description="Basic and acidic residues" evidence="1">
    <location>
        <begin position="619"/>
        <end position="640"/>
    </location>
</feature>
<feature type="region of interest" description="Disordered" evidence="1">
    <location>
        <begin position="367"/>
        <end position="982"/>
    </location>
</feature>
<feature type="region of interest" description="Disordered" evidence="1">
    <location>
        <begin position="997"/>
        <end position="1057"/>
    </location>
</feature>
<feature type="compositionally biased region" description="Acidic residues" evidence="1">
    <location>
        <begin position="14"/>
        <end position="26"/>
    </location>
</feature>
<dbReference type="EMBL" id="JAACJL010000045">
    <property type="protein sequence ID" value="KAF4613854.1"/>
    <property type="molecule type" value="Genomic_DNA"/>
</dbReference>
<feature type="compositionally biased region" description="Basic and acidic residues" evidence="1">
    <location>
        <begin position="27"/>
        <end position="36"/>
    </location>
</feature>
<evidence type="ECO:0000313" key="2">
    <source>
        <dbReference type="EMBL" id="KAF4613854.1"/>
    </source>
</evidence>
<evidence type="ECO:0000313" key="3">
    <source>
        <dbReference type="Proteomes" id="UP000521872"/>
    </source>
</evidence>